<keyword evidence="2" id="KW-1185">Reference proteome</keyword>
<name>A0A1H6BQV7_9SPHI</name>
<reference evidence="2" key="1">
    <citation type="submission" date="2016-10" db="EMBL/GenBank/DDBJ databases">
        <authorList>
            <person name="Varghese N."/>
            <person name="Submissions S."/>
        </authorList>
    </citation>
    <scope>NUCLEOTIDE SEQUENCE [LARGE SCALE GENOMIC DNA]</scope>
    <source>
        <strain evidence="2">DSM 22361</strain>
    </source>
</reference>
<protein>
    <submittedName>
        <fullName evidence="1">Uncharacterized protein</fullName>
    </submittedName>
</protein>
<proteinExistence type="predicted"/>
<gene>
    <name evidence="1" type="ORF">SAMN05421877_11168</name>
</gene>
<dbReference type="EMBL" id="FNUT01000011">
    <property type="protein sequence ID" value="SEG63040.1"/>
    <property type="molecule type" value="Genomic_DNA"/>
</dbReference>
<organism evidence="1 2">
    <name type="scientific">Sphingobacterium lactis</name>
    <dbReference type="NCBI Taxonomy" id="797291"/>
    <lineage>
        <taxon>Bacteria</taxon>
        <taxon>Pseudomonadati</taxon>
        <taxon>Bacteroidota</taxon>
        <taxon>Sphingobacteriia</taxon>
        <taxon>Sphingobacteriales</taxon>
        <taxon>Sphingobacteriaceae</taxon>
        <taxon>Sphingobacterium</taxon>
    </lineage>
</organism>
<dbReference type="Proteomes" id="UP000236731">
    <property type="component" value="Unassembled WGS sequence"/>
</dbReference>
<accession>A0A1H6BQV7</accession>
<evidence type="ECO:0000313" key="1">
    <source>
        <dbReference type="EMBL" id="SEG63040.1"/>
    </source>
</evidence>
<dbReference type="AlphaFoldDB" id="A0A1H6BQV7"/>
<sequence length="102" mass="11774">MFLKLFEPIFNALNKNVKLTLLTILLVALITWGGLGEHRLRSAAANCLEAEKRKDSIIAVKDRQLDEVRNRLFDYVMRDKETQSNDSLIRESTNKEINKVMP</sequence>
<evidence type="ECO:0000313" key="2">
    <source>
        <dbReference type="Proteomes" id="UP000236731"/>
    </source>
</evidence>